<name>A0A364RH01_9BACT</name>
<protein>
    <recommendedName>
        <fullName evidence="3">DUF2116 family Zn-ribbon domain-containing protein</fullName>
    </recommendedName>
</protein>
<evidence type="ECO:0008006" key="3">
    <source>
        <dbReference type="Google" id="ProtNLM"/>
    </source>
</evidence>
<sequence>MKCRQCGAAMYGRADRKFCSDQCRARAGNLKKHKDAGEQLMVQVNKILRQNRLLLQRTSPEGKTTLKRSVLELAGFDFRYFTNLFRTQKGNTYYFCYDYGYLLLDDEKVLIVNRQPYMRT</sequence>
<evidence type="ECO:0000313" key="2">
    <source>
        <dbReference type="Proteomes" id="UP000251692"/>
    </source>
</evidence>
<gene>
    <name evidence="1" type="ORF">DP923_07170</name>
</gene>
<organism evidence="1 2">
    <name type="scientific">Pontibacter arcticus</name>
    <dbReference type="NCBI Taxonomy" id="2080288"/>
    <lineage>
        <taxon>Bacteria</taxon>
        <taxon>Pseudomonadati</taxon>
        <taxon>Bacteroidota</taxon>
        <taxon>Cytophagia</taxon>
        <taxon>Cytophagales</taxon>
        <taxon>Hymenobacteraceae</taxon>
        <taxon>Pontibacter</taxon>
    </lineage>
</organism>
<dbReference type="AlphaFoldDB" id="A0A364RH01"/>
<dbReference type="Proteomes" id="UP000251692">
    <property type="component" value="Unassembled WGS sequence"/>
</dbReference>
<reference evidence="1 2" key="1">
    <citation type="submission" date="2018-06" db="EMBL/GenBank/DDBJ databases">
        <authorList>
            <person name="Liu Z.-W."/>
        </authorList>
    </citation>
    <scope>NUCLEOTIDE SEQUENCE [LARGE SCALE GENOMIC DNA]</scope>
    <source>
        <strain evidence="1 2">2b14</strain>
    </source>
</reference>
<keyword evidence="2" id="KW-1185">Reference proteome</keyword>
<accession>A0A364RH01</accession>
<evidence type="ECO:0000313" key="1">
    <source>
        <dbReference type="EMBL" id="RAU83466.1"/>
    </source>
</evidence>
<proteinExistence type="predicted"/>
<reference evidence="1 2" key="2">
    <citation type="submission" date="2018-07" db="EMBL/GenBank/DDBJ databases">
        <title>Pontibacter sp. 2b14 genomic sequence and assembly.</title>
        <authorList>
            <person name="Du Z.-J."/>
        </authorList>
    </citation>
    <scope>NUCLEOTIDE SEQUENCE [LARGE SCALE GENOMIC DNA]</scope>
    <source>
        <strain evidence="1 2">2b14</strain>
    </source>
</reference>
<dbReference type="EMBL" id="QMDV01000002">
    <property type="protein sequence ID" value="RAU83466.1"/>
    <property type="molecule type" value="Genomic_DNA"/>
</dbReference>
<dbReference type="OrthoDB" id="5187906at2"/>
<comment type="caution">
    <text evidence="1">The sequence shown here is derived from an EMBL/GenBank/DDBJ whole genome shotgun (WGS) entry which is preliminary data.</text>
</comment>